<evidence type="ECO:0000256" key="5">
    <source>
        <dbReference type="ARBA" id="ARBA00022640"/>
    </source>
</evidence>
<comment type="similarity">
    <text evidence="3">Belongs to the Ycf2 family.</text>
</comment>
<dbReference type="Gene3D" id="1.10.8.60">
    <property type="match status" value="1"/>
</dbReference>
<dbReference type="InterPro" id="IPR003593">
    <property type="entry name" value="AAA+_ATPase"/>
</dbReference>
<reference evidence="10" key="2">
    <citation type="submission" date="2014-12" db="EMBL/GenBank/DDBJ databases">
        <title>Complete genome sequence of Mankyua chejuense (Ophioglossaceae).</title>
        <authorList>
            <person name="Kim H.T."/>
            <person name="Kim K.J."/>
        </authorList>
    </citation>
    <scope>NUCLEOTIDE SEQUENCE</scope>
</reference>
<evidence type="ECO:0000256" key="1">
    <source>
        <dbReference type="ARBA" id="ARBA00002329"/>
    </source>
</evidence>
<dbReference type="GO" id="GO:0016887">
    <property type="term" value="F:ATP hydrolysis activity"/>
    <property type="evidence" value="ECO:0007669"/>
    <property type="project" value="InterPro"/>
</dbReference>
<evidence type="ECO:0000256" key="2">
    <source>
        <dbReference type="ARBA" id="ARBA00004474"/>
    </source>
</evidence>
<dbReference type="GO" id="GO:0005524">
    <property type="term" value="F:ATP binding"/>
    <property type="evidence" value="ECO:0007669"/>
    <property type="project" value="UniProtKB-KW"/>
</dbReference>
<keyword evidence="7" id="KW-0067">ATP-binding</keyword>
<keyword evidence="4 10" id="KW-0150">Chloroplast</keyword>
<name>H8Y5Y8_9MONI</name>
<evidence type="ECO:0000256" key="4">
    <source>
        <dbReference type="ARBA" id="ARBA00022528"/>
    </source>
</evidence>
<dbReference type="GeneID" id="11945995"/>
<evidence type="ECO:0000313" key="11">
    <source>
        <dbReference type="EMBL" id="AJJ48586.1"/>
    </source>
</evidence>
<gene>
    <name evidence="10" type="primary">ycf2</name>
</gene>
<evidence type="ECO:0000313" key="10">
    <source>
        <dbReference type="EMBL" id="ADZ47956.1"/>
    </source>
</evidence>
<feature type="domain" description="AAA+ ATPase" evidence="9">
    <location>
        <begin position="1593"/>
        <end position="1744"/>
    </location>
</feature>
<evidence type="ECO:0000256" key="7">
    <source>
        <dbReference type="ARBA" id="ARBA00022840"/>
    </source>
</evidence>
<dbReference type="SMART" id="SM00382">
    <property type="entry name" value="AAA"/>
    <property type="match status" value="1"/>
</dbReference>
<proteinExistence type="inferred from homology"/>
<accession>H8Y5Y8</accession>
<dbReference type="InterPro" id="IPR003959">
    <property type="entry name" value="ATPase_AAA_core"/>
</dbReference>
<dbReference type="Gene3D" id="3.40.50.300">
    <property type="entry name" value="P-loop containing nucleotide triphosphate hydrolases"/>
    <property type="match status" value="1"/>
</dbReference>
<protein>
    <submittedName>
        <fullName evidence="10">Hypothetical chloroplast RF21</fullName>
    </submittedName>
    <submittedName>
        <fullName evidence="11">Ycf2 protein</fullName>
    </submittedName>
</protein>
<feature type="compositionally biased region" description="Polar residues" evidence="8">
    <location>
        <begin position="1206"/>
        <end position="1224"/>
    </location>
</feature>
<feature type="region of interest" description="Disordered" evidence="8">
    <location>
        <begin position="1196"/>
        <end position="1224"/>
    </location>
</feature>
<evidence type="ECO:0000256" key="3">
    <source>
        <dbReference type="ARBA" id="ARBA00009361"/>
    </source>
</evidence>
<dbReference type="RefSeq" id="YP_005352924.1">
    <property type="nucleotide sequence ID" value="NC_017006.1"/>
</dbReference>
<comment type="subcellular location">
    <subcellularLocation>
        <location evidence="2">Plastid</location>
    </subcellularLocation>
</comment>
<dbReference type="GO" id="GO:0009536">
    <property type="term" value="C:plastid"/>
    <property type="evidence" value="ECO:0007669"/>
    <property type="project" value="UniProtKB-SubCell"/>
</dbReference>
<dbReference type="PANTHER" id="PTHR33078">
    <property type="entry name" value="PROTEIN YCF2-RELATED"/>
    <property type="match status" value="1"/>
</dbReference>
<reference evidence="11" key="1">
    <citation type="submission" date="2014-11" db="EMBL/GenBank/DDBJ databases">
        <title>The chloroplast genome evolution of eusporangiate ferns and the origin of Mankyua (Ophioglossaceae).</title>
        <authorList>
            <person name="Kim H.T."/>
            <person name="Kim K.-J."/>
        </authorList>
    </citation>
    <scope>NUCLEOTIDE SEQUENCE</scope>
</reference>
<dbReference type="PANTHER" id="PTHR33078:SF97">
    <property type="entry name" value="ATPASE AAA-TYPE CORE DOMAIN-CONTAINING PROTEIN"/>
    <property type="match status" value="1"/>
</dbReference>
<evidence type="ECO:0000259" key="9">
    <source>
        <dbReference type="SMART" id="SM00382"/>
    </source>
</evidence>
<evidence type="ECO:0000256" key="8">
    <source>
        <dbReference type="SAM" id="MobiDB-lite"/>
    </source>
</evidence>
<dbReference type="Pfam" id="PF00004">
    <property type="entry name" value="AAA"/>
    <property type="match status" value="1"/>
</dbReference>
<geneLocation type="plastid" evidence="10"/>
<dbReference type="EMBL" id="JF343520">
    <property type="protein sequence ID" value="ADZ47956.1"/>
    <property type="molecule type" value="Genomic_DNA"/>
</dbReference>
<evidence type="ECO:0000256" key="6">
    <source>
        <dbReference type="ARBA" id="ARBA00022741"/>
    </source>
</evidence>
<dbReference type="InterPro" id="IPR027417">
    <property type="entry name" value="P-loop_NTPase"/>
</dbReference>
<keyword evidence="5 10" id="KW-0934">Plastid</keyword>
<dbReference type="EMBL" id="KP205433">
    <property type="protein sequence ID" value="AJJ48586.1"/>
    <property type="molecule type" value="Genomic_DNA"/>
</dbReference>
<dbReference type="SUPFAM" id="SSF52540">
    <property type="entry name" value="P-loop containing nucleoside triphosphate hydrolases"/>
    <property type="match status" value="1"/>
</dbReference>
<sequence>MEGESIQITSFAPPRIQNLRGITKIQSYLRFWTRLNIKEFFIRVFLNWGNILKLFDFRSLSSLILIDPRSLKNQNNTLLLKCLFFATIPIFFYCSKTGFLVKKEDPDLAELVNDSLERSAVGYKVVKKSNIDPSYLSKRVLSIYKKVLPIYSTVDSSVPEWWKDWIVRDILPSWGISLRLINQVVVLLRTKSTENLKNFFEFYIHSMPNEGYTTWRDDFDLCFVRAKNKKIGMYCSFGGQEKVLDNNLFSSAMIGFCKELLFETEDPFNKQKYESNIDFSNRYPYRFGIYSKRHYDIDLSNQPVMDYARYIMDFGARHEYRKRCWNLIQDFIEFYSWMYHLNNHFICSNYANELDIVRYIVKQRFVYFNEFDSSEHYVVQNVHSFLSDILYNFSIHLLLRVRMSESLKKFYSEKIGNIDLQIASDDARKVEKTRSILKDKDEKFSFPDSSASNRAKDLFWYFNHSKGSFFDNWDWKHFLTSIGLPISINDLNPGLYLSSIFSFVGYKIESSVKVGIAKFPVETSPLIDRKISNSSSSELVVSEVLKSLKYNHLDTLLAYNQFFIGKPEIPSLEKQRNISFTESFRLSEIDKIVDLYRIKKHSCYPYLKSYELIKNRFLLGRTMIKNDSFKHKSLFLPSNITFLFRSLFERSNIVLFQKYFRFKKLLTIGVNQINSLIIAPSLSPNETGINSTCESNQVILSRSDIGGFNKLEIYNTEYFNKEFLVSFIEDFLGIEKVTSWNFNNIIFTLWDTVRDDIFYLWNELKKKNGTYWISQLSRICQHDRLISTCLIDAMKVYKYFHLILVEIISKFLNQIDFWANNGGYNLAKYAIHQDSLIWWNSFNNQFNEFIGQTAWLCWDIRKALNQIQYLKLFPKSIPYRDRYINTYSSKELVNGLLLRKKLGEHYFSKNSIANKAFEIIVKSLKPFLHNSIGIVTHFINLIKNSSVELFRYNKNLLGYPQSRLAEESIVSFTHYAIPTNNIVFNLLYNENILTGSSYNPVYQSIDNKNSCLDYFHIPSNIAIKRYFEKINTLSFLDFLYSPKFGYNQRLYLIKKEIVIKGYNRIYKDFLLNSALNIGNKFTSFIRMKSLSLGICHTSSNESRLSNKVLSGYLDSVLRETDNLSYRLCLAKEFMSLTWTEFCYPEESGIYPFLKILMDRSSIVKRLVNIEMHDYWRPFLELEHEDFSIMKNGLAKGQSDQSELDNGPTNTEQSQNGLSSSRKVSSSNYIDSNKKVLDFTVWKKIIRLFFPTNSNRLREDINSHKKTRKIVFFYKLILLKNYNLWFFTTEWWKYVSDSFSEILPETLLNINDKLNSNVFNIVRAINNSLANSWLNLRDKLKVSFFNNSVLNSDSFSLREISGRKEYSLSRWVLLGFINEYSIYYSMFVTLLLLAYGTSRQYITTLVGFNSISLWKRSEILKYLMDFSQIFAAKGSTNSLFLGKQNAMKNLLISYSRRFLNCLTCISFYYPLGKEVSIWLSRRKNLDVSRENKNLVAQYLITNRSLFRYGFYPNYGFYLLSNNINGSIRNQGFNHLRHLTCMCHRDLLNYQLHKFDFLSKSILSAFRHNLNSPKIYGRFFSLVNAPISLQLGAFPGRGILLVGPTETGRSYLVKDLAANYRFPLIKIPIKRFLYNKPDFRNTPLILLSKKCLRRLDLTFELAKKMSPCMVWIQDIHELNFNSIINESEVDPKFLLHSLLRHLSNRSPNSCFVNNMVIASTHVPARVDPAIISPNRLDQLINIRMFTIHQHEKEFPTLLHAKGFQLKIDSFRSEELKSRIMGYSKRDLAILANEISLISITQNTSSICTDIIRLAFYRQGWALDNKSQSMPGYEMLLYKIGKTIIRNSFLTISHTDFLLVNKNFLKKRFYFLSNWYLEPPIAKSTVKKLTILPHIFECLAGAAARDSWFVLRNKQENSVFLDRVAENDLQLARGLLESLLVEFPWLDVRVDEFIKNALRFNTRNCLSMVQGCVSSKFSGNNRILDEKPRKKNSLSFEVNKLFGEAPCNLYRAPRIWRINFFRGRTYEFVRVPSELNPLYQSIILHQSQDRFIQSHLDSTQNKNERNEISKRRKERFIGYRRILKEMREKHTQSSEIQLNNLLFRKRIVKLQIDKSSVQYEMQYDSSNQPILFKGGRFIWDPTGLSLSRTNFSSPHDELFSGEETVRRLYIIYGIRRGRERHSSSNKYKKHLFHRGYNRNSITELFTDPWIKLPLAKKWNYEYMRVNQMMKSHLLTPQLFPTVYPYQGVFMGDTGSNYDHFRFSVHRHKWIEVNRFSFRDSFIYIMLLESYQYLLNFFLSNRKMLGAMMNALSKNKSISSRDIEEIFSDLKKIE</sequence>
<organism evidence="10">
    <name type="scientific">Mankyua chejuensis</name>
    <dbReference type="NCBI Taxonomy" id="996148"/>
    <lineage>
        <taxon>Eukaryota</taxon>
        <taxon>Viridiplantae</taxon>
        <taxon>Streptophyta</taxon>
        <taxon>Embryophyta</taxon>
        <taxon>Tracheophyta</taxon>
        <taxon>Polypodiopsida</taxon>
        <taxon>Ophioglossidae</taxon>
        <taxon>Ophioglossales</taxon>
        <taxon>Ophioglossaceae</taxon>
        <taxon>Mankyuoideae</taxon>
        <taxon>Mankyua</taxon>
    </lineage>
</organism>
<keyword evidence="6" id="KW-0547">Nucleotide-binding</keyword>
<comment type="function">
    <text evidence="1">Probable ATPase of unknown function. Its presence in a non-photosynthetic plant (Epifagus virginiana) and experiments in tobacco indicate that it has an essential function which is probably not related to photosynthesis.</text>
</comment>
<dbReference type="CDD" id="cd19505">
    <property type="entry name" value="RecA-like_Ycf2"/>
    <property type="match status" value="1"/>
</dbReference>